<keyword evidence="8" id="KW-1185">Reference proteome</keyword>
<dbReference type="CDD" id="cd00367">
    <property type="entry name" value="PTS-HPr_like"/>
    <property type="match status" value="1"/>
</dbReference>
<dbReference type="InterPro" id="IPR050399">
    <property type="entry name" value="HPr"/>
</dbReference>
<comment type="function">
    <text evidence="1">General (non sugar-specific) component of the phosphoenolpyruvate-dependent sugar phosphotransferase system (sugar PTS). This major carbohydrate active-transport system catalyzes the phosphorylation of incoming sugar substrates concomitantly with their translocation across the cell membrane. The phosphoryl group from phosphoenolpyruvate (PEP) is transferred to the phosphoryl carrier protein HPr by enzyme I. Phospho-HPr then transfers it to the PTS EIIA domain.</text>
</comment>
<evidence type="ECO:0000256" key="3">
    <source>
        <dbReference type="ARBA" id="ARBA00020422"/>
    </source>
</evidence>
<evidence type="ECO:0000256" key="1">
    <source>
        <dbReference type="ARBA" id="ARBA00003681"/>
    </source>
</evidence>
<name>A0A1M6MZQ3_9CLOT</name>
<dbReference type="PANTHER" id="PTHR33705">
    <property type="entry name" value="PHOSPHOCARRIER PROTEIN HPR"/>
    <property type="match status" value="1"/>
</dbReference>
<feature type="domain" description="HPr" evidence="6">
    <location>
        <begin position="1"/>
        <end position="87"/>
    </location>
</feature>
<comment type="subcellular location">
    <subcellularLocation>
        <location evidence="2">Cytoplasm</location>
    </subcellularLocation>
</comment>
<keyword evidence="5" id="KW-0598">Phosphotransferase system</keyword>
<sequence>MKEMLVTIVNDTGLHARPAAQFVQRAQRFKADISVKKEEMCVNGKSMIGILTLGANKGSQIKIIANGEDEVEAAKQLAEFVNSGLEE</sequence>
<dbReference type="NCBIfam" id="TIGR01003">
    <property type="entry name" value="PTS_HPr_family"/>
    <property type="match status" value="1"/>
</dbReference>
<dbReference type="Pfam" id="PF00381">
    <property type="entry name" value="PTS-HPr"/>
    <property type="match status" value="1"/>
</dbReference>
<evidence type="ECO:0000256" key="4">
    <source>
        <dbReference type="ARBA" id="ARBA00022490"/>
    </source>
</evidence>
<dbReference type="InterPro" id="IPR035895">
    <property type="entry name" value="HPr-like_sf"/>
</dbReference>
<evidence type="ECO:0000313" key="8">
    <source>
        <dbReference type="Proteomes" id="UP000184080"/>
    </source>
</evidence>
<organism evidence="7 8">
    <name type="scientific">Clostridium amylolyticum</name>
    <dbReference type="NCBI Taxonomy" id="1121298"/>
    <lineage>
        <taxon>Bacteria</taxon>
        <taxon>Bacillati</taxon>
        <taxon>Bacillota</taxon>
        <taxon>Clostridia</taxon>
        <taxon>Eubacteriales</taxon>
        <taxon>Clostridiaceae</taxon>
        <taxon>Clostridium</taxon>
    </lineage>
</organism>
<dbReference type="OrthoDB" id="9809047at2"/>
<dbReference type="STRING" id="1121298.SAMN05444401_0011"/>
<dbReference type="AlphaFoldDB" id="A0A1M6MZQ3"/>
<gene>
    <name evidence="7" type="ORF">SAMN05444401_0011</name>
</gene>
<dbReference type="RefSeq" id="WP_073011450.1">
    <property type="nucleotide sequence ID" value="NZ_FQZO01000010.1"/>
</dbReference>
<dbReference type="InterPro" id="IPR001020">
    <property type="entry name" value="PTS_HPr_His_P_site"/>
</dbReference>
<dbReference type="Gene3D" id="3.30.1340.10">
    <property type="entry name" value="HPr-like"/>
    <property type="match status" value="1"/>
</dbReference>
<dbReference type="InterPro" id="IPR000032">
    <property type="entry name" value="HPr-like"/>
</dbReference>
<dbReference type="PANTHER" id="PTHR33705:SF2">
    <property type="entry name" value="PHOSPHOCARRIER PROTEIN NPR"/>
    <property type="match status" value="1"/>
</dbReference>
<dbReference type="PRINTS" id="PR00107">
    <property type="entry name" value="PHOSPHOCPHPR"/>
</dbReference>
<dbReference type="PROSITE" id="PS00369">
    <property type="entry name" value="PTS_HPR_HIS"/>
    <property type="match status" value="1"/>
</dbReference>
<evidence type="ECO:0000259" key="6">
    <source>
        <dbReference type="PROSITE" id="PS51350"/>
    </source>
</evidence>
<protein>
    <recommendedName>
        <fullName evidence="3">Phosphocarrier protein HPr</fullName>
    </recommendedName>
</protein>
<dbReference type="Proteomes" id="UP000184080">
    <property type="component" value="Unassembled WGS sequence"/>
</dbReference>
<keyword evidence="4" id="KW-0963">Cytoplasm</keyword>
<evidence type="ECO:0000256" key="2">
    <source>
        <dbReference type="ARBA" id="ARBA00004496"/>
    </source>
</evidence>
<evidence type="ECO:0000256" key="5">
    <source>
        <dbReference type="ARBA" id="ARBA00022683"/>
    </source>
</evidence>
<accession>A0A1M6MZQ3</accession>
<dbReference type="EMBL" id="FQZO01000010">
    <property type="protein sequence ID" value="SHJ88894.1"/>
    <property type="molecule type" value="Genomic_DNA"/>
</dbReference>
<dbReference type="GO" id="GO:0005737">
    <property type="term" value="C:cytoplasm"/>
    <property type="evidence" value="ECO:0007669"/>
    <property type="project" value="UniProtKB-SubCell"/>
</dbReference>
<reference evidence="7 8" key="1">
    <citation type="submission" date="2016-11" db="EMBL/GenBank/DDBJ databases">
        <authorList>
            <person name="Jaros S."/>
            <person name="Januszkiewicz K."/>
            <person name="Wedrychowicz H."/>
        </authorList>
    </citation>
    <scope>NUCLEOTIDE SEQUENCE [LARGE SCALE GENOMIC DNA]</scope>
    <source>
        <strain evidence="7 8">DSM 21864</strain>
    </source>
</reference>
<dbReference type="PROSITE" id="PS51350">
    <property type="entry name" value="PTS_HPR_DOM"/>
    <property type="match status" value="1"/>
</dbReference>
<dbReference type="GO" id="GO:0009401">
    <property type="term" value="P:phosphoenolpyruvate-dependent sugar phosphotransferase system"/>
    <property type="evidence" value="ECO:0007669"/>
    <property type="project" value="UniProtKB-KW"/>
</dbReference>
<evidence type="ECO:0000313" key="7">
    <source>
        <dbReference type="EMBL" id="SHJ88894.1"/>
    </source>
</evidence>
<dbReference type="SUPFAM" id="SSF55594">
    <property type="entry name" value="HPr-like"/>
    <property type="match status" value="1"/>
</dbReference>
<proteinExistence type="predicted"/>